<feature type="chain" id="PRO_5005849731" evidence="1">
    <location>
        <begin position="26"/>
        <end position="161"/>
    </location>
</feature>
<dbReference type="AlphaFoldDB" id="A0A0N0GPQ6"/>
<evidence type="ECO:0000256" key="1">
    <source>
        <dbReference type="SAM" id="SignalP"/>
    </source>
</evidence>
<dbReference type="RefSeq" id="WP_236691983.1">
    <property type="nucleotide sequence ID" value="NZ_LAQT01000003.1"/>
</dbReference>
<sequence>MKPSTTPGWIKTVCAAALMGGMAFAVTGCASDSANVYSRDQVKRAATAQAGIVESVRNVQIKDSTGIGGVAGGVIGAVGGSSIGGGNGSIVTGVIGAVAGGLAGNALEKGATAKDALEITVKLDTGQRLVIVQGADTQIVPQQRVDVLNDGQTTRVVPRNQ</sequence>
<dbReference type="STRING" id="857265.WG78_04915"/>
<dbReference type="Proteomes" id="UP000037939">
    <property type="component" value="Unassembled WGS sequence"/>
</dbReference>
<keyword evidence="4" id="KW-1185">Reference proteome</keyword>
<gene>
    <name evidence="3" type="primary">pcp_1</name>
    <name evidence="3" type="ORF">WG78_04915</name>
</gene>
<evidence type="ECO:0000259" key="2">
    <source>
        <dbReference type="Pfam" id="PF05433"/>
    </source>
</evidence>
<keyword evidence="1" id="KW-0732">Signal</keyword>
<name>A0A0N0GPQ6_9NEIS</name>
<reference evidence="3 4" key="1">
    <citation type="submission" date="2015-07" db="EMBL/GenBank/DDBJ databases">
        <title>Draft genome sequence of the Amantichitinum ursilacus IGB-41, a new chitin-degrading bacterium.</title>
        <authorList>
            <person name="Kirstahler P."/>
            <person name="Guenther M."/>
            <person name="Grumaz C."/>
            <person name="Rupp S."/>
            <person name="Zibek S."/>
            <person name="Sohn K."/>
        </authorList>
    </citation>
    <scope>NUCLEOTIDE SEQUENCE [LARGE SCALE GENOMIC DNA]</scope>
    <source>
        <strain evidence="3 4">IGB-41</strain>
    </source>
</reference>
<keyword evidence="3" id="KW-0449">Lipoprotein</keyword>
<feature type="domain" description="Glycine zipper 2TM" evidence="2">
    <location>
        <begin position="67"/>
        <end position="107"/>
    </location>
</feature>
<dbReference type="EMBL" id="LAQT01000003">
    <property type="protein sequence ID" value="KPC53962.1"/>
    <property type="molecule type" value="Genomic_DNA"/>
</dbReference>
<comment type="caution">
    <text evidence="3">The sequence shown here is derived from an EMBL/GenBank/DDBJ whole genome shotgun (WGS) entry which is preliminary data.</text>
</comment>
<organism evidence="3 4">
    <name type="scientific">Amantichitinum ursilacus</name>
    <dbReference type="NCBI Taxonomy" id="857265"/>
    <lineage>
        <taxon>Bacteria</taxon>
        <taxon>Pseudomonadati</taxon>
        <taxon>Pseudomonadota</taxon>
        <taxon>Betaproteobacteria</taxon>
        <taxon>Neisseriales</taxon>
        <taxon>Chitinibacteraceae</taxon>
        <taxon>Amantichitinum</taxon>
    </lineage>
</organism>
<feature type="signal peptide" evidence="1">
    <location>
        <begin position="1"/>
        <end position="25"/>
    </location>
</feature>
<proteinExistence type="predicted"/>
<protein>
    <submittedName>
        <fullName evidence="3">Outer membrane lipoprotein pcp</fullName>
    </submittedName>
</protein>
<dbReference type="GO" id="GO:0019867">
    <property type="term" value="C:outer membrane"/>
    <property type="evidence" value="ECO:0007669"/>
    <property type="project" value="InterPro"/>
</dbReference>
<dbReference type="Pfam" id="PF05433">
    <property type="entry name" value="Rick_17kDa_Anti"/>
    <property type="match status" value="1"/>
</dbReference>
<dbReference type="PROSITE" id="PS51257">
    <property type="entry name" value="PROKAR_LIPOPROTEIN"/>
    <property type="match status" value="1"/>
</dbReference>
<evidence type="ECO:0000313" key="4">
    <source>
        <dbReference type="Proteomes" id="UP000037939"/>
    </source>
</evidence>
<evidence type="ECO:0000313" key="3">
    <source>
        <dbReference type="EMBL" id="KPC53962.1"/>
    </source>
</evidence>
<dbReference type="InterPro" id="IPR008816">
    <property type="entry name" value="Gly_zipper_2TM_dom"/>
</dbReference>
<accession>A0A0N0GPQ6</accession>